<dbReference type="AlphaFoldDB" id="A0A9E4N1P8"/>
<proteinExistence type="inferred from homology"/>
<feature type="domain" description="ABC3 transporter permease C-terminal" evidence="8">
    <location>
        <begin position="277"/>
        <end position="397"/>
    </location>
</feature>
<evidence type="ECO:0000313" key="10">
    <source>
        <dbReference type="Proteomes" id="UP000886687"/>
    </source>
</evidence>
<organism evidence="9 10">
    <name type="scientific">Candidatus Thiodiazotropha lotti</name>
    <dbReference type="NCBI Taxonomy" id="2792787"/>
    <lineage>
        <taxon>Bacteria</taxon>
        <taxon>Pseudomonadati</taxon>
        <taxon>Pseudomonadota</taxon>
        <taxon>Gammaproteobacteria</taxon>
        <taxon>Chromatiales</taxon>
        <taxon>Sedimenticolaceae</taxon>
        <taxon>Candidatus Thiodiazotropha</taxon>
    </lineage>
</organism>
<keyword evidence="4 7" id="KW-0812">Transmembrane</keyword>
<evidence type="ECO:0000256" key="7">
    <source>
        <dbReference type="SAM" id="Phobius"/>
    </source>
</evidence>
<feature type="transmembrane region" description="Helical" evidence="7">
    <location>
        <begin position="331"/>
        <end position="349"/>
    </location>
</feature>
<evidence type="ECO:0000256" key="6">
    <source>
        <dbReference type="ARBA" id="ARBA00023136"/>
    </source>
</evidence>
<evidence type="ECO:0000259" key="8">
    <source>
        <dbReference type="Pfam" id="PF02687"/>
    </source>
</evidence>
<dbReference type="EMBL" id="JAEPDI010000009">
    <property type="protein sequence ID" value="MCG7939769.1"/>
    <property type="molecule type" value="Genomic_DNA"/>
</dbReference>
<evidence type="ECO:0000313" key="9">
    <source>
        <dbReference type="EMBL" id="MCG7939769.1"/>
    </source>
</evidence>
<dbReference type="GO" id="GO:0098797">
    <property type="term" value="C:plasma membrane protein complex"/>
    <property type="evidence" value="ECO:0007669"/>
    <property type="project" value="TreeGrafter"/>
</dbReference>
<evidence type="ECO:0000256" key="1">
    <source>
        <dbReference type="ARBA" id="ARBA00004651"/>
    </source>
</evidence>
<dbReference type="Pfam" id="PF02687">
    <property type="entry name" value="FtsX"/>
    <property type="match status" value="1"/>
</dbReference>
<dbReference type="Proteomes" id="UP000886687">
    <property type="component" value="Unassembled WGS sequence"/>
</dbReference>
<dbReference type="PANTHER" id="PTHR30489:SF0">
    <property type="entry name" value="LIPOPROTEIN-RELEASING SYSTEM TRANSMEMBRANE PROTEIN LOLE"/>
    <property type="match status" value="1"/>
</dbReference>
<evidence type="ECO:0000256" key="3">
    <source>
        <dbReference type="ARBA" id="ARBA00022475"/>
    </source>
</evidence>
<comment type="similarity">
    <text evidence="2">Belongs to the ABC-4 integral membrane protein family. LolC/E subfamily.</text>
</comment>
<dbReference type="PANTHER" id="PTHR30489">
    <property type="entry name" value="LIPOPROTEIN-RELEASING SYSTEM TRANSMEMBRANE PROTEIN LOLE"/>
    <property type="match status" value="1"/>
</dbReference>
<dbReference type="GO" id="GO:0044874">
    <property type="term" value="P:lipoprotein localization to outer membrane"/>
    <property type="evidence" value="ECO:0007669"/>
    <property type="project" value="TreeGrafter"/>
</dbReference>
<keyword evidence="3" id="KW-1003">Cell membrane</keyword>
<name>A0A9E4N1P8_9GAMM</name>
<evidence type="ECO:0000256" key="4">
    <source>
        <dbReference type="ARBA" id="ARBA00022692"/>
    </source>
</evidence>
<comment type="subcellular location">
    <subcellularLocation>
        <location evidence="1">Cell membrane</location>
        <topology evidence="1">Multi-pass membrane protein</topology>
    </subcellularLocation>
</comment>
<gene>
    <name evidence="9" type="ORF">JAZ04_13070</name>
</gene>
<protein>
    <submittedName>
        <fullName evidence="9">FtsX-like permease family protein</fullName>
    </submittedName>
</protein>
<reference evidence="9" key="1">
    <citation type="journal article" date="2021" name="Proc. Natl. Acad. Sci. U.S.A.">
        <title>Global biogeography of chemosynthetic symbionts reveals both localized and globally distributed symbiont groups. .</title>
        <authorList>
            <person name="Osvatic J.T."/>
            <person name="Wilkins L.G.E."/>
            <person name="Leibrecht L."/>
            <person name="Leray M."/>
            <person name="Zauner S."/>
            <person name="Polzin J."/>
            <person name="Camacho Y."/>
            <person name="Gros O."/>
            <person name="van Gils J.A."/>
            <person name="Eisen J.A."/>
            <person name="Petersen J.M."/>
            <person name="Yuen B."/>
        </authorList>
    </citation>
    <scope>NUCLEOTIDE SEQUENCE</scope>
    <source>
        <strain evidence="9">MAGL173</strain>
    </source>
</reference>
<keyword evidence="5 7" id="KW-1133">Transmembrane helix</keyword>
<evidence type="ECO:0000256" key="2">
    <source>
        <dbReference type="ARBA" id="ARBA00005236"/>
    </source>
</evidence>
<evidence type="ECO:0000256" key="5">
    <source>
        <dbReference type="ARBA" id="ARBA00022989"/>
    </source>
</evidence>
<sequence length="404" mass="44927">MMRHRLKDIIWLASKDYRNEWQMSGFFILALAAVLGPMLILFALKFGIVGSMLNNLIEDPRNREIRPIGSGRYDQAWIEQLNERPEVQFVVPRTRAIAATIDLKSETAKRIISVEMIPTGNGDPLLKHKQIPASATELVLSSNAAKKLNVKVGDEITGSLARRFKGRSERVHLKLKVVDIASTASFARDGAFAPVGLVESAEDFRDGRAVDEFGWQGNQVDPGSRKYPSFRLYTDSIYNVGRISDALDKIGIEVRTRAADIEIVRNMDRNLSLVFWLIAIIGLFGFSLSLGASLWANVDRKRKELSVLRLVGFRTAEIVWFPVLQSSFTAILGWLCASLIYFGVSITINQMFASQLNNSEKICHLLPEHLAIALLLTLGSAIFAASLAGYKAAHIEPSEGLREI</sequence>
<feature type="transmembrane region" description="Helical" evidence="7">
    <location>
        <begin position="21"/>
        <end position="44"/>
    </location>
</feature>
<comment type="caution">
    <text evidence="9">The sequence shown here is derived from an EMBL/GenBank/DDBJ whole genome shotgun (WGS) entry which is preliminary data.</text>
</comment>
<dbReference type="InterPro" id="IPR051447">
    <property type="entry name" value="Lipoprotein-release_system"/>
</dbReference>
<dbReference type="InterPro" id="IPR003838">
    <property type="entry name" value="ABC3_permease_C"/>
</dbReference>
<accession>A0A9E4N1P8</accession>
<feature type="transmembrane region" description="Helical" evidence="7">
    <location>
        <begin position="370"/>
        <end position="390"/>
    </location>
</feature>
<feature type="transmembrane region" description="Helical" evidence="7">
    <location>
        <begin position="273"/>
        <end position="295"/>
    </location>
</feature>
<keyword evidence="6 7" id="KW-0472">Membrane</keyword>